<proteinExistence type="predicted"/>
<organism evidence="1 2">
    <name type="scientific">Dokdonella koreensis DS-123</name>
    <dbReference type="NCBI Taxonomy" id="1300342"/>
    <lineage>
        <taxon>Bacteria</taxon>
        <taxon>Pseudomonadati</taxon>
        <taxon>Pseudomonadota</taxon>
        <taxon>Gammaproteobacteria</taxon>
        <taxon>Lysobacterales</taxon>
        <taxon>Rhodanobacteraceae</taxon>
        <taxon>Dokdonella</taxon>
    </lineage>
</organism>
<dbReference type="EMBL" id="CP015249">
    <property type="protein sequence ID" value="ANB17671.1"/>
    <property type="molecule type" value="Genomic_DNA"/>
</dbReference>
<protein>
    <submittedName>
        <fullName evidence="1">Uncharacterized protein</fullName>
    </submittedName>
</protein>
<name>A0A160DUG2_9GAMM</name>
<gene>
    <name evidence="1" type="ORF">I596_1647</name>
</gene>
<evidence type="ECO:0000313" key="2">
    <source>
        <dbReference type="Proteomes" id="UP000076830"/>
    </source>
</evidence>
<sequence>MLVFGMGILGWGHGPGDDRLEISIAPRSGVTDAVQVHCAP</sequence>
<dbReference type="KEGG" id="dko:I596_1647"/>
<dbReference type="Proteomes" id="UP000076830">
    <property type="component" value="Chromosome"/>
</dbReference>
<reference evidence="1 2" key="1">
    <citation type="submission" date="2016-04" db="EMBL/GenBank/DDBJ databases">
        <title>Complete genome sequence of Dokdonella koreensis DS-123T.</title>
        <authorList>
            <person name="Kim J.F."/>
            <person name="Lee H."/>
            <person name="Kwak M.-J."/>
        </authorList>
    </citation>
    <scope>NUCLEOTIDE SEQUENCE [LARGE SCALE GENOMIC DNA]</scope>
    <source>
        <strain evidence="1 2">DS-123</strain>
    </source>
</reference>
<dbReference type="AlphaFoldDB" id="A0A160DUG2"/>
<accession>A0A160DUG2</accession>
<keyword evidence="2" id="KW-1185">Reference proteome</keyword>
<evidence type="ECO:0000313" key="1">
    <source>
        <dbReference type="EMBL" id="ANB17671.1"/>
    </source>
</evidence>